<dbReference type="OrthoDB" id="5174688at2"/>
<keyword evidence="2" id="KW-1185">Reference proteome</keyword>
<name>A0A2X0I6X8_9ACTN</name>
<evidence type="ECO:0000313" key="1">
    <source>
        <dbReference type="EMBL" id="RAG80367.1"/>
    </source>
</evidence>
<dbReference type="RefSeq" id="WP_111507890.1">
    <property type="nucleotide sequence ID" value="NZ_QKYN01000246.1"/>
</dbReference>
<comment type="caution">
    <text evidence="1">The sequence shown here is derived from an EMBL/GenBank/DDBJ whole genome shotgun (WGS) entry which is preliminary data.</text>
</comment>
<dbReference type="EMBL" id="QKYN01000246">
    <property type="protein sequence ID" value="RAG80367.1"/>
    <property type="molecule type" value="Genomic_DNA"/>
</dbReference>
<accession>A0A2X0I6X8</accession>
<evidence type="ECO:0000313" key="2">
    <source>
        <dbReference type="Proteomes" id="UP000248889"/>
    </source>
</evidence>
<sequence length="78" mass="8614">MSIATVAPVSVWEFDEATARRLPERHRPRVRATANPEQGVVVEDLKIKSTFVSDRVLKYGASAAELRQLLVVLLAGRA</sequence>
<proteinExistence type="predicted"/>
<organism evidence="1 2">
    <name type="scientific">Streptacidiphilus pinicola</name>
    <dbReference type="NCBI Taxonomy" id="2219663"/>
    <lineage>
        <taxon>Bacteria</taxon>
        <taxon>Bacillati</taxon>
        <taxon>Actinomycetota</taxon>
        <taxon>Actinomycetes</taxon>
        <taxon>Kitasatosporales</taxon>
        <taxon>Streptomycetaceae</taxon>
        <taxon>Streptacidiphilus</taxon>
    </lineage>
</organism>
<dbReference type="AlphaFoldDB" id="A0A2X0I6X8"/>
<reference evidence="1 2" key="1">
    <citation type="submission" date="2018-06" db="EMBL/GenBank/DDBJ databases">
        <title>Streptacidiphilus pinicola sp. nov., isolated from pine grove soil.</title>
        <authorList>
            <person name="Roh S.G."/>
            <person name="Park S."/>
            <person name="Kim M.-K."/>
            <person name="Yun B.-R."/>
            <person name="Park J."/>
            <person name="Kim M.J."/>
            <person name="Kim Y.S."/>
            <person name="Kim S.B."/>
        </authorList>
    </citation>
    <scope>NUCLEOTIDE SEQUENCE [LARGE SCALE GENOMIC DNA]</scope>
    <source>
        <strain evidence="1 2">MMS16-CNU450</strain>
    </source>
</reference>
<gene>
    <name evidence="1" type="ORF">DN069_38475</name>
</gene>
<dbReference type="Proteomes" id="UP000248889">
    <property type="component" value="Unassembled WGS sequence"/>
</dbReference>
<protein>
    <submittedName>
        <fullName evidence="1">Uncharacterized protein</fullName>
    </submittedName>
</protein>